<dbReference type="GeneID" id="89953832"/>
<protein>
    <submittedName>
        <fullName evidence="2">Uncharacterized protein</fullName>
    </submittedName>
</protein>
<evidence type="ECO:0000313" key="3">
    <source>
        <dbReference type="Proteomes" id="UP001304243"/>
    </source>
</evidence>
<evidence type="ECO:0000256" key="1">
    <source>
        <dbReference type="SAM" id="MobiDB-lite"/>
    </source>
</evidence>
<feature type="compositionally biased region" description="Polar residues" evidence="1">
    <location>
        <begin position="130"/>
        <end position="140"/>
    </location>
</feature>
<feature type="compositionally biased region" description="Basic residues" evidence="1">
    <location>
        <begin position="80"/>
        <end position="89"/>
    </location>
</feature>
<dbReference type="AlphaFoldDB" id="A0AAN7DM56"/>
<dbReference type="EMBL" id="JASEJX010000012">
    <property type="protein sequence ID" value="KAK4519902.1"/>
    <property type="molecule type" value="Genomic_DNA"/>
</dbReference>
<dbReference type="Proteomes" id="UP001304243">
    <property type="component" value="Unassembled WGS sequence"/>
</dbReference>
<organism evidence="2 3">
    <name type="scientific">Mucor velutinosus</name>
    <dbReference type="NCBI Taxonomy" id="708070"/>
    <lineage>
        <taxon>Eukaryota</taxon>
        <taxon>Fungi</taxon>
        <taxon>Fungi incertae sedis</taxon>
        <taxon>Mucoromycota</taxon>
        <taxon>Mucoromycotina</taxon>
        <taxon>Mucoromycetes</taxon>
        <taxon>Mucorales</taxon>
        <taxon>Mucorineae</taxon>
        <taxon>Mucoraceae</taxon>
        <taxon>Mucor</taxon>
    </lineage>
</organism>
<feature type="region of interest" description="Disordered" evidence="1">
    <location>
        <begin position="126"/>
        <end position="190"/>
    </location>
</feature>
<feature type="region of interest" description="Disordered" evidence="1">
    <location>
        <begin position="57"/>
        <end position="109"/>
    </location>
</feature>
<dbReference type="RefSeq" id="XP_064686568.1">
    <property type="nucleotide sequence ID" value="XM_064829366.1"/>
</dbReference>
<proteinExistence type="predicted"/>
<sequence>MVELSLKNKKLPRLNLMYGNGSTKKQEARHYQSSLGSGINSYNNTVSNSIIRNYSNDPYMPHIARPQRSSSSSLPQTSRPPKHPMRHHISSSPYLPATRSMTDPLASPPSPSNTFYFNYPPLSPPPLSPTNLSFATSSRPSWREMARSPTYQPASSISSTDDDDDDDDEQDEDDSDLDDNTPIGLRLSPRPVGYGKSFSLLSDLEEDGDDDLVPIARLSISRESEHHMSAAEKYKQKVRARLQMGNSATAANPFL</sequence>
<comment type="caution">
    <text evidence="2">The sequence shown here is derived from an EMBL/GenBank/DDBJ whole genome shotgun (WGS) entry which is preliminary data.</text>
</comment>
<evidence type="ECO:0000313" key="2">
    <source>
        <dbReference type="EMBL" id="KAK4519902.1"/>
    </source>
</evidence>
<reference evidence="2 3" key="1">
    <citation type="submission" date="2022-11" db="EMBL/GenBank/DDBJ databases">
        <title>Mucor velutinosus strain NIH1002 WGS.</title>
        <authorList>
            <person name="Subramanian P."/>
            <person name="Mullikin J.C."/>
            <person name="Segre J.A."/>
            <person name="Zelazny A.M."/>
        </authorList>
    </citation>
    <scope>NUCLEOTIDE SEQUENCE [LARGE SCALE GENOMIC DNA]</scope>
    <source>
        <strain evidence="2 3">NIH1002</strain>
    </source>
</reference>
<accession>A0AAN7DM56</accession>
<feature type="compositionally biased region" description="Acidic residues" evidence="1">
    <location>
        <begin position="160"/>
        <end position="179"/>
    </location>
</feature>
<keyword evidence="3" id="KW-1185">Reference proteome</keyword>
<feature type="compositionally biased region" description="Low complexity" evidence="1">
    <location>
        <begin position="66"/>
        <end position="79"/>
    </location>
</feature>
<name>A0AAN7DM56_9FUNG</name>
<gene>
    <name evidence="2" type="ORF">ATC70_010146</name>
</gene>